<dbReference type="GO" id="GO:0008270">
    <property type="term" value="F:zinc ion binding"/>
    <property type="evidence" value="ECO:0007669"/>
    <property type="project" value="UniProtKB-KW"/>
</dbReference>
<dbReference type="AlphaFoldDB" id="A0A813LGD6"/>
<proteinExistence type="predicted"/>
<evidence type="ECO:0000313" key="6">
    <source>
        <dbReference type="Proteomes" id="UP000626109"/>
    </source>
</evidence>
<dbReference type="PANTHER" id="PTHR45676">
    <property type="entry name" value="RING-H2 FINGER PROTEIN ATL51-RELATED"/>
    <property type="match status" value="1"/>
</dbReference>
<dbReference type="PROSITE" id="PS50089">
    <property type="entry name" value="ZF_RING_2"/>
    <property type="match status" value="1"/>
</dbReference>
<evidence type="ECO:0000259" key="4">
    <source>
        <dbReference type="PROSITE" id="PS50089"/>
    </source>
</evidence>
<feature type="domain" description="RING-type" evidence="4">
    <location>
        <begin position="310"/>
        <end position="355"/>
    </location>
</feature>
<dbReference type="SMART" id="SM00184">
    <property type="entry name" value="RING"/>
    <property type="match status" value="1"/>
</dbReference>
<evidence type="ECO:0000256" key="2">
    <source>
        <dbReference type="SAM" id="MobiDB-lite"/>
    </source>
</evidence>
<feature type="transmembrane region" description="Helical" evidence="3">
    <location>
        <begin position="113"/>
        <end position="137"/>
    </location>
</feature>
<keyword evidence="3" id="KW-1133">Transmembrane helix</keyword>
<feature type="transmembrane region" description="Helical" evidence="3">
    <location>
        <begin position="202"/>
        <end position="222"/>
    </location>
</feature>
<organism evidence="5 6">
    <name type="scientific">Polarella glacialis</name>
    <name type="common">Dinoflagellate</name>
    <dbReference type="NCBI Taxonomy" id="89957"/>
    <lineage>
        <taxon>Eukaryota</taxon>
        <taxon>Sar</taxon>
        <taxon>Alveolata</taxon>
        <taxon>Dinophyceae</taxon>
        <taxon>Suessiales</taxon>
        <taxon>Suessiaceae</taxon>
        <taxon>Polarella</taxon>
    </lineage>
</organism>
<evidence type="ECO:0000256" key="3">
    <source>
        <dbReference type="SAM" id="Phobius"/>
    </source>
</evidence>
<feature type="region of interest" description="Disordered" evidence="2">
    <location>
        <begin position="361"/>
        <end position="382"/>
    </location>
</feature>
<dbReference type="Proteomes" id="UP000626109">
    <property type="component" value="Unassembled WGS sequence"/>
</dbReference>
<feature type="compositionally biased region" description="Gly residues" evidence="2">
    <location>
        <begin position="25"/>
        <end position="34"/>
    </location>
</feature>
<feature type="compositionally biased region" description="Low complexity" evidence="2">
    <location>
        <begin position="35"/>
        <end position="44"/>
    </location>
</feature>
<feature type="region of interest" description="Disordered" evidence="2">
    <location>
        <begin position="1"/>
        <end position="75"/>
    </location>
</feature>
<comment type="caution">
    <text evidence="5">The sequence shown here is derived from an EMBL/GenBank/DDBJ whole genome shotgun (WGS) entry which is preliminary data.</text>
</comment>
<dbReference type="SUPFAM" id="SSF57850">
    <property type="entry name" value="RING/U-box"/>
    <property type="match status" value="1"/>
</dbReference>
<feature type="transmembrane region" description="Helical" evidence="3">
    <location>
        <begin position="242"/>
        <end position="270"/>
    </location>
</feature>
<dbReference type="Gene3D" id="3.30.40.10">
    <property type="entry name" value="Zinc/RING finger domain, C3HC4 (zinc finger)"/>
    <property type="match status" value="1"/>
</dbReference>
<reference evidence="5" key="1">
    <citation type="submission" date="2021-02" db="EMBL/GenBank/DDBJ databases">
        <authorList>
            <person name="Dougan E. K."/>
            <person name="Rhodes N."/>
            <person name="Thang M."/>
            <person name="Chan C."/>
        </authorList>
    </citation>
    <scope>NUCLEOTIDE SEQUENCE</scope>
</reference>
<name>A0A813LGD6_POLGL</name>
<feature type="compositionally biased region" description="Polar residues" evidence="2">
    <location>
        <begin position="1"/>
        <end position="13"/>
    </location>
</feature>
<keyword evidence="1" id="KW-0479">Metal-binding</keyword>
<dbReference type="Pfam" id="PF13639">
    <property type="entry name" value="zf-RING_2"/>
    <property type="match status" value="1"/>
</dbReference>
<keyword evidence="1" id="KW-0862">Zinc</keyword>
<dbReference type="InterPro" id="IPR013083">
    <property type="entry name" value="Znf_RING/FYVE/PHD"/>
</dbReference>
<evidence type="ECO:0000256" key="1">
    <source>
        <dbReference type="PROSITE-ProRule" id="PRU00175"/>
    </source>
</evidence>
<feature type="compositionally biased region" description="Polar residues" evidence="2">
    <location>
        <begin position="61"/>
        <end position="75"/>
    </location>
</feature>
<feature type="compositionally biased region" description="Polar residues" evidence="2">
    <location>
        <begin position="361"/>
        <end position="372"/>
    </location>
</feature>
<keyword evidence="3" id="KW-0472">Membrane</keyword>
<keyword evidence="1" id="KW-0863">Zinc-finger</keyword>
<dbReference type="InterPro" id="IPR001841">
    <property type="entry name" value="Znf_RING"/>
</dbReference>
<accession>A0A813LGD6</accession>
<sequence>EAGRANLSNQVPNSCDELGGRDGRTGSGASGGASNGVATATTTALGGGEVSSEPPVRGQRPSDNSQGASATAAANSSHREELVQRGLSAGQIDAALAVQRHREEVMAEICRRWLLMFAICSFVLGMTSIAMLLWLAFVWTRAHFNGFDECDPTLRDWVQVLYTVMLLNFVKSTKCGQRALNTVCMWRPDPDVPRPSPLRIKLFNMAVPTFMLCWNSAGIHWARSSPALDMTGDCQVNGRGVIDAILAFTIVNIALTVFMFVNIIGLAYFLRVLMRIGVVQSSKAAPAGSLEANTEKVLAQVAIDADSPQCPICLEDFADGDDTQILVKTKPCQHYFHTSCIKDWLKVNRDCPLCRTDLSTKTGGEESQQVAQQIGGDTELPV</sequence>
<keyword evidence="3" id="KW-0812">Transmembrane</keyword>
<dbReference type="CDD" id="cd16454">
    <property type="entry name" value="RING-H2_PA-TM-RING"/>
    <property type="match status" value="1"/>
</dbReference>
<dbReference type="EMBL" id="CAJNNW010034661">
    <property type="protein sequence ID" value="CAE8723467.1"/>
    <property type="molecule type" value="Genomic_DNA"/>
</dbReference>
<protein>
    <recommendedName>
        <fullName evidence="4">RING-type domain-containing protein</fullName>
    </recommendedName>
</protein>
<feature type="non-terminal residue" evidence="5">
    <location>
        <position position="382"/>
    </location>
</feature>
<evidence type="ECO:0000313" key="5">
    <source>
        <dbReference type="EMBL" id="CAE8723467.1"/>
    </source>
</evidence>
<dbReference type="SMART" id="SM01197">
    <property type="entry name" value="FANCL_C"/>
    <property type="match status" value="1"/>
</dbReference>
<gene>
    <name evidence="5" type="ORF">PGLA2088_LOCUS43159</name>
</gene>